<feature type="transmembrane region" description="Helical" evidence="3">
    <location>
        <begin position="261"/>
        <end position="281"/>
    </location>
</feature>
<organism evidence="5 6">
    <name type="scientific">Spiribacter salilacus</name>
    <dbReference type="NCBI Taxonomy" id="2664894"/>
    <lineage>
        <taxon>Bacteria</taxon>
        <taxon>Pseudomonadati</taxon>
        <taxon>Pseudomonadota</taxon>
        <taxon>Gammaproteobacteria</taxon>
        <taxon>Chromatiales</taxon>
        <taxon>Ectothiorhodospiraceae</taxon>
        <taxon>Spiribacter</taxon>
    </lineage>
</organism>
<evidence type="ECO:0000313" key="6">
    <source>
        <dbReference type="Proteomes" id="UP000433788"/>
    </source>
</evidence>
<feature type="domain" description="Histidine kinase" evidence="4">
    <location>
        <begin position="409"/>
        <end position="619"/>
    </location>
</feature>
<dbReference type="InterPro" id="IPR036890">
    <property type="entry name" value="HATPase_C_sf"/>
</dbReference>
<name>A0A6N7QZ49_9GAMM</name>
<feature type="transmembrane region" description="Helical" evidence="3">
    <location>
        <begin position="229"/>
        <end position="249"/>
    </location>
</feature>
<dbReference type="GO" id="GO:0000155">
    <property type="term" value="F:phosphorelay sensor kinase activity"/>
    <property type="evidence" value="ECO:0007669"/>
    <property type="project" value="InterPro"/>
</dbReference>
<feature type="transmembrane region" description="Helical" evidence="3">
    <location>
        <begin position="287"/>
        <end position="308"/>
    </location>
</feature>
<dbReference type="InterPro" id="IPR003594">
    <property type="entry name" value="HATPase_dom"/>
</dbReference>
<dbReference type="PANTHER" id="PTHR45569:SF1">
    <property type="entry name" value="SENSOR PROTEIN KDPD"/>
    <property type="match status" value="1"/>
</dbReference>
<dbReference type="AlphaFoldDB" id="A0A6N7QZ49"/>
<dbReference type="Gene3D" id="1.10.287.130">
    <property type="match status" value="1"/>
</dbReference>
<dbReference type="GO" id="GO:0005886">
    <property type="term" value="C:plasma membrane"/>
    <property type="evidence" value="ECO:0007669"/>
    <property type="project" value="TreeGrafter"/>
</dbReference>
<gene>
    <name evidence="5" type="ORF">GH984_04375</name>
</gene>
<dbReference type="InterPro" id="IPR003661">
    <property type="entry name" value="HisK_dim/P_dom"/>
</dbReference>
<dbReference type="EC" id="2.7.13.3" evidence="2"/>
<dbReference type="Pfam" id="PF02518">
    <property type="entry name" value="HATPase_c"/>
    <property type="match status" value="1"/>
</dbReference>
<dbReference type="PANTHER" id="PTHR45569">
    <property type="entry name" value="SENSOR PROTEIN KDPD"/>
    <property type="match status" value="1"/>
</dbReference>
<keyword evidence="3" id="KW-1133">Transmembrane helix</keyword>
<dbReference type="SMART" id="SM00387">
    <property type="entry name" value="HATPase_c"/>
    <property type="match status" value="1"/>
</dbReference>
<feature type="transmembrane region" description="Helical" evidence="3">
    <location>
        <begin position="197"/>
        <end position="217"/>
    </location>
</feature>
<comment type="catalytic activity">
    <reaction evidence="1">
        <text>ATP + protein L-histidine = ADP + protein N-phospho-L-histidine.</text>
        <dbReference type="EC" id="2.7.13.3"/>
    </reaction>
</comment>
<evidence type="ECO:0000256" key="1">
    <source>
        <dbReference type="ARBA" id="ARBA00000085"/>
    </source>
</evidence>
<feature type="transmembrane region" description="Helical" evidence="3">
    <location>
        <begin position="168"/>
        <end position="190"/>
    </location>
</feature>
<protein>
    <recommendedName>
        <fullName evidence="2">histidine kinase</fullName>
        <ecNumber evidence="2">2.7.13.3</ecNumber>
    </recommendedName>
</protein>
<dbReference type="RefSeq" id="WP_153718983.1">
    <property type="nucleotide sequence ID" value="NZ_WJPP01000002.1"/>
</dbReference>
<evidence type="ECO:0000259" key="4">
    <source>
        <dbReference type="PROSITE" id="PS50109"/>
    </source>
</evidence>
<feature type="transmembrane region" description="Helical" evidence="3">
    <location>
        <begin position="352"/>
        <end position="370"/>
    </location>
</feature>
<keyword evidence="6" id="KW-1185">Reference proteome</keyword>
<dbReference type="EMBL" id="WJPP01000002">
    <property type="protein sequence ID" value="MRH77934.1"/>
    <property type="molecule type" value="Genomic_DNA"/>
</dbReference>
<keyword evidence="3" id="KW-0472">Membrane</keyword>
<evidence type="ECO:0000256" key="2">
    <source>
        <dbReference type="ARBA" id="ARBA00012438"/>
    </source>
</evidence>
<feature type="transmembrane region" description="Helical" evidence="3">
    <location>
        <begin position="320"/>
        <end position="340"/>
    </location>
</feature>
<dbReference type="InterPro" id="IPR005467">
    <property type="entry name" value="His_kinase_dom"/>
</dbReference>
<keyword evidence="3" id="KW-0812">Transmembrane</keyword>
<evidence type="ECO:0000313" key="5">
    <source>
        <dbReference type="EMBL" id="MRH77934.1"/>
    </source>
</evidence>
<dbReference type="PROSITE" id="PS50109">
    <property type="entry name" value="HIS_KIN"/>
    <property type="match status" value="1"/>
</dbReference>
<proteinExistence type="predicted"/>
<dbReference type="InterPro" id="IPR052023">
    <property type="entry name" value="Histidine_kinase_KdpD"/>
</dbReference>
<comment type="caution">
    <text evidence="5">The sequence shown here is derived from an EMBL/GenBank/DDBJ whole genome shotgun (WGS) entry which is preliminary data.</text>
</comment>
<reference evidence="5 6" key="1">
    <citation type="submission" date="2019-11" db="EMBL/GenBank/DDBJ databases">
        <authorList>
            <person name="Zhang X.Y."/>
        </authorList>
    </citation>
    <scope>NUCLEOTIDE SEQUENCE [LARGE SCALE GENOMIC DNA]</scope>
    <source>
        <strain evidence="5 6">C176</strain>
    </source>
</reference>
<accession>A0A6N7QZ49</accession>
<dbReference type="CDD" id="cd00082">
    <property type="entry name" value="HisKA"/>
    <property type="match status" value="1"/>
</dbReference>
<dbReference type="InterPro" id="IPR036097">
    <property type="entry name" value="HisK_dim/P_sf"/>
</dbReference>
<evidence type="ECO:0000256" key="3">
    <source>
        <dbReference type="SAM" id="Phobius"/>
    </source>
</evidence>
<dbReference type="SUPFAM" id="SSF55874">
    <property type="entry name" value="ATPase domain of HSP90 chaperone/DNA topoisomerase II/histidine kinase"/>
    <property type="match status" value="1"/>
</dbReference>
<dbReference type="SMART" id="SM00388">
    <property type="entry name" value="HisKA"/>
    <property type="match status" value="1"/>
</dbReference>
<dbReference type="Proteomes" id="UP000433788">
    <property type="component" value="Unassembled WGS sequence"/>
</dbReference>
<dbReference type="SUPFAM" id="SSF47384">
    <property type="entry name" value="Homodimeric domain of signal transducing histidine kinase"/>
    <property type="match status" value="1"/>
</dbReference>
<dbReference type="Pfam" id="PF00512">
    <property type="entry name" value="HisKA"/>
    <property type="match status" value="1"/>
</dbReference>
<sequence>MRLIMFIGFGFIAVLLNTPVWAAELTPQIYHCPTDININQAGDADRCVLSTRPADTSQRFDNAKQTLRITLDNPLNQPTSIVLSIRPFYLAGIEVYTYRAGQTRLAGAGGALHQGRNLHQTLGGHEFIVNALPGANDYLIQLDAPGFAQIAFAARLMQSPVGLADHKLGISLHLGMLLTLAGLALIGWLLRRDAITLRLFLITIAIVVQVGLGSGAIPLMLPTPALVETAMMLFISLVAIRVALWGWLYQGLIAPHLPSRWYRYSCYFSYAAAGITAGLYFVDALVVARFLTLFLILFIPILHTVGAIKARSINPVFKAGLVSTLLIYDALQVVALYLVIMHSATTELPILITRVLDIAIPLLAMAVVLLRNWATDQELAAAAQALARQEAQLQSERESQQEKSMLLDMLTHEIKNPLTTIGIAASSLEAQWPTLTEPVHKRFVNIQRAVNTIDQVIERCDLSTKIDGQVIEVKRTTVSPFKLIETLAQSNESHVNRLALTGSAATTVQTDASLLQMVLSNLLDNAFRYAPEHAEIHANISQDDEQNAVIITITNPLTPGTSPNPERLFTRYYRHHHSKHIGGSGLGLSLCHRVMSLLGGTIRATVDDGRIAFEVCLRQ</sequence>
<dbReference type="Gene3D" id="3.30.565.10">
    <property type="entry name" value="Histidine kinase-like ATPase, C-terminal domain"/>
    <property type="match status" value="1"/>
</dbReference>